<comment type="caution">
    <text evidence="1">The sequence shown here is derived from an EMBL/GenBank/DDBJ whole genome shotgun (WGS) entry which is preliminary data.</text>
</comment>
<evidence type="ECO:0000313" key="1">
    <source>
        <dbReference type="EMBL" id="KAB5561860.1"/>
    </source>
</evidence>
<protein>
    <submittedName>
        <fullName evidence="1">Uncharacterized protein</fullName>
    </submittedName>
</protein>
<name>A0A5N5N2T7_9ROSI</name>
<proteinExistence type="predicted"/>
<dbReference type="Proteomes" id="UP000326939">
    <property type="component" value="Chromosome 4"/>
</dbReference>
<organism evidence="1 2">
    <name type="scientific">Salix brachista</name>
    <dbReference type="NCBI Taxonomy" id="2182728"/>
    <lineage>
        <taxon>Eukaryota</taxon>
        <taxon>Viridiplantae</taxon>
        <taxon>Streptophyta</taxon>
        <taxon>Embryophyta</taxon>
        <taxon>Tracheophyta</taxon>
        <taxon>Spermatophyta</taxon>
        <taxon>Magnoliopsida</taxon>
        <taxon>eudicotyledons</taxon>
        <taxon>Gunneridae</taxon>
        <taxon>Pentapetalae</taxon>
        <taxon>rosids</taxon>
        <taxon>fabids</taxon>
        <taxon>Malpighiales</taxon>
        <taxon>Salicaceae</taxon>
        <taxon>Saliceae</taxon>
        <taxon>Salix</taxon>
    </lineage>
</organism>
<accession>A0A5N5N2T7</accession>
<sequence>MIPYNITLLHKITPLPVYVCRYMHSFCSVACQSTYIMEMNYSTKPALLVLAILLLIISPAVEASPVSTSLSTAAGGFRPMEATAIGRKGDVDLWRRRLAPFQLCLLCKCCAGAATTDCASCATFLLWNRLPTS</sequence>
<keyword evidence="2" id="KW-1185">Reference proteome</keyword>
<gene>
    <name evidence="1" type="ORF">DKX38_006817</name>
</gene>
<reference evidence="2" key="1">
    <citation type="journal article" date="2019" name="Gigascience">
        <title>De novo genome assembly of the endangered Acer yangbiense, a plant species with extremely small populations endemic to Yunnan Province, China.</title>
        <authorList>
            <person name="Yang J."/>
            <person name="Wariss H.M."/>
            <person name="Tao L."/>
            <person name="Zhang R."/>
            <person name="Yun Q."/>
            <person name="Hollingsworth P."/>
            <person name="Dao Z."/>
            <person name="Luo G."/>
            <person name="Guo H."/>
            <person name="Ma Y."/>
            <person name="Sun W."/>
        </authorList>
    </citation>
    <scope>NUCLEOTIDE SEQUENCE [LARGE SCALE GENOMIC DNA]</scope>
    <source>
        <strain evidence="2">cv. br00</strain>
    </source>
</reference>
<dbReference type="AlphaFoldDB" id="A0A5N5N2T7"/>
<evidence type="ECO:0000313" key="2">
    <source>
        <dbReference type="Proteomes" id="UP000326939"/>
    </source>
</evidence>
<dbReference type="EMBL" id="VDCV01000004">
    <property type="protein sequence ID" value="KAB5561860.1"/>
    <property type="molecule type" value="Genomic_DNA"/>
</dbReference>